<dbReference type="Proteomes" id="UP000653454">
    <property type="component" value="Unassembled WGS sequence"/>
</dbReference>
<dbReference type="Gene3D" id="3.40.50.2020">
    <property type="match status" value="1"/>
</dbReference>
<evidence type="ECO:0000259" key="17">
    <source>
        <dbReference type="PROSITE" id="PS50197"/>
    </source>
</evidence>
<evidence type="ECO:0000256" key="4">
    <source>
        <dbReference type="ARBA" id="ARBA00009769"/>
    </source>
</evidence>
<dbReference type="InterPro" id="IPR023031">
    <property type="entry name" value="OPRT"/>
</dbReference>
<evidence type="ECO:0000256" key="5">
    <source>
        <dbReference type="ARBA" id="ARBA00011971"/>
    </source>
</evidence>
<keyword evidence="12" id="KW-0456">Lyase</keyword>
<feature type="domain" description="BEACH" evidence="17">
    <location>
        <begin position="675"/>
        <end position="941"/>
    </location>
</feature>
<evidence type="ECO:0000256" key="6">
    <source>
        <dbReference type="ARBA" id="ARBA00012321"/>
    </source>
</evidence>
<proteinExistence type="inferred from homology"/>
<dbReference type="GO" id="GO:0005739">
    <property type="term" value="C:mitochondrion"/>
    <property type="evidence" value="ECO:0007669"/>
    <property type="project" value="TreeGrafter"/>
</dbReference>
<dbReference type="InterPro" id="IPR000836">
    <property type="entry name" value="PRTase_dom"/>
</dbReference>
<dbReference type="Pfam" id="PF00215">
    <property type="entry name" value="OMPdecase"/>
    <property type="match status" value="1"/>
</dbReference>
<evidence type="ECO:0000256" key="10">
    <source>
        <dbReference type="ARBA" id="ARBA00022793"/>
    </source>
</evidence>
<feature type="binding site" evidence="15">
    <location>
        <position position="385"/>
    </location>
    <ligand>
        <name>substrate</name>
    </ligand>
</feature>
<dbReference type="InterPro" id="IPR013785">
    <property type="entry name" value="Aldolase_TIM"/>
</dbReference>
<organism evidence="18 19">
    <name type="scientific">Plutella xylostella</name>
    <name type="common">Diamondback moth</name>
    <name type="synonym">Plutella maculipennis</name>
    <dbReference type="NCBI Taxonomy" id="51655"/>
    <lineage>
        <taxon>Eukaryota</taxon>
        <taxon>Metazoa</taxon>
        <taxon>Ecdysozoa</taxon>
        <taxon>Arthropoda</taxon>
        <taxon>Hexapoda</taxon>
        <taxon>Insecta</taxon>
        <taxon>Pterygota</taxon>
        <taxon>Neoptera</taxon>
        <taxon>Endopterygota</taxon>
        <taxon>Lepidoptera</taxon>
        <taxon>Glossata</taxon>
        <taxon>Ditrysia</taxon>
        <taxon>Yponomeutoidea</taxon>
        <taxon>Plutellidae</taxon>
        <taxon>Plutella</taxon>
    </lineage>
</organism>
<dbReference type="InterPro" id="IPR011060">
    <property type="entry name" value="RibuloseP-bd_barrel"/>
</dbReference>
<evidence type="ECO:0000256" key="13">
    <source>
        <dbReference type="ARBA" id="ARBA00023268"/>
    </source>
</evidence>
<dbReference type="Pfam" id="PF02138">
    <property type="entry name" value="Beach"/>
    <property type="match status" value="1"/>
</dbReference>
<dbReference type="PROSITE" id="PS00156">
    <property type="entry name" value="OMPDECASE"/>
    <property type="match status" value="1"/>
</dbReference>
<dbReference type="InterPro" id="IPR000409">
    <property type="entry name" value="BEACH_dom"/>
</dbReference>
<keyword evidence="9" id="KW-0808">Transferase</keyword>
<evidence type="ECO:0000256" key="14">
    <source>
        <dbReference type="PIRSR" id="PIRSR614732-1"/>
    </source>
</evidence>
<dbReference type="EC" id="4.1.1.23" evidence="6"/>
<dbReference type="SUPFAM" id="SSF81837">
    <property type="entry name" value="BEACH domain"/>
    <property type="match status" value="1"/>
</dbReference>
<dbReference type="Gene3D" id="1.10.1540.10">
    <property type="entry name" value="BEACH domain"/>
    <property type="match status" value="1"/>
</dbReference>
<comment type="similarity">
    <text evidence="4">In the C-terminal section; belongs to the OMP decarboxylase family.</text>
</comment>
<dbReference type="GO" id="GO:0004590">
    <property type="term" value="F:orotidine-5'-phosphate decarboxylase activity"/>
    <property type="evidence" value="ECO:0007669"/>
    <property type="project" value="UniProtKB-EC"/>
</dbReference>
<evidence type="ECO:0000256" key="7">
    <source>
        <dbReference type="ARBA" id="ARBA00015047"/>
    </source>
</evidence>
<accession>A0A8S4D9U7</accession>
<evidence type="ECO:0000256" key="9">
    <source>
        <dbReference type="ARBA" id="ARBA00022679"/>
    </source>
</evidence>
<dbReference type="PROSITE" id="PS50197">
    <property type="entry name" value="BEACH"/>
    <property type="match status" value="1"/>
</dbReference>
<reference evidence="18" key="1">
    <citation type="submission" date="2020-11" db="EMBL/GenBank/DDBJ databases">
        <authorList>
            <person name="Whiteford S."/>
        </authorList>
    </citation>
    <scope>NUCLEOTIDE SEQUENCE</scope>
</reference>
<feature type="compositionally biased region" description="Polar residues" evidence="16">
    <location>
        <begin position="934"/>
        <end position="943"/>
    </location>
</feature>
<dbReference type="Gene3D" id="3.20.20.70">
    <property type="entry name" value="Aldolase class I"/>
    <property type="match status" value="1"/>
</dbReference>
<evidence type="ECO:0000256" key="11">
    <source>
        <dbReference type="ARBA" id="ARBA00022975"/>
    </source>
</evidence>
<dbReference type="GO" id="GO:0035973">
    <property type="term" value="P:aggrephagy"/>
    <property type="evidence" value="ECO:0007669"/>
    <property type="project" value="TreeGrafter"/>
</dbReference>
<dbReference type="NCBIfam" id="TIGR01740">
    <property type="entry name" value="pyrF"/>
    <property type="match status" value="1"/>
</dbReference>
<dbReference type="CDD" id="cd06223">
    <property type="entry name" value="PRTases_typeI"/>
    <property type="match status" value="1"/>
</dbReference>
<evidence type="ECO:0000256" key="16">
    <source>
        <dbReference type="SAM" id="MobiDB-lite"/>
    </source>
</evidence>
<dbReference type="SMART" id="SM01026">
    <property type="entry name" value="Beach"/>
    <property type="match status" value="1"/>
</dbReference>
<evidence type="ECO:0000256" key="8">
    <source>
        <dbReference type="ARBA" id="ARBA00022676"/>
    </source>
</evidence>
<comment type="pathway">
    <text evidence="1">Pyrimidine metabolism; UMP biosynthesis via de novo pathway; UMP from orotate: step 2/2.</text>
</comment>
<keyword evidence="11" id="KW-0665">Pyrimidine biosynthesis</keyword>
<dbReference type="AlphaFoldDB" id="A0A8S4D9U7"/>
<keyword evidence="8" id="KW-0328">Glycosyltransferase</keyword>
<dbReference type="SMART" id="SM00934">
    <property type="entry name" value="OMPdecase"/>
    <property type="match status" value="1"/>
</dbReference>
<dbReference type="SUPFAM" id="SSF51366">
    <property type="entry name" value="Ribulose-phoshate binding barrel"/>
    <property type="match status" value="1"/>
</dbReference>
<keyword evidence="10" id="KW-0210">Decarboxylase</keyword>
<dbReference type="Pfam" id="PF00156">
    <property type="entry name" value="Pribosyltran"/>
    <property type="match status" value="1"/>
</dbReference>
<evidence type="ECO:0000256" key="1">
    <source>
        <dbReference type="ARBA" id="ARBA00004861"/>
    </source>
</evidence>
<dbReference type="FunFam" id="3.20.20.70:FF:000114">
    <property type="entry name" value="Decarboxylase,orotidine phosphate"/>
    <property type="match status" value="1"/>
</dbReference>
<name>A0A8S4D9U7_PLUXY</name>
<dbReference type="PANTHER" id="PTHR44662">
    <property type="entry name" value="WD REPEAT-CONTAINING PROTEIN 81"/>
    <property type="match status" value="1"/>
</dbReference>
<feature type="binding site" evidence="15">
    <location>
        <position position="406"/>
    </location>
    <ligand>
        <name>substrate</name>
    </ligand>
</feature>
<dbReference type="InterPro" id="IPR001754">
    <property type="entry name" value="OMPdeCOase_dom"/>
</dbReference>
<dbReference type="SUPFAM" id="SSF53271">
    <property type="entry name" value="PRTase-like"/>
    <property type="match status" value="1"/>
</dbReference>
<keyword evidence="19" id="KW-1185">Reference proteome</keyword>
<dbReference type="InterPro" id="IPR018089">
    <property type="entry name" value="OMPdecase_AS"/>
</dbReference>
<dbReference type="InterPro" id="IPR014732">
    <property type="entry name" value="OMPdecase"/>
</dbReference>
<feature type="active site" description="For OMPdecase activity" evidence="14">
    <location>
        <position position="268"/>
    </location>
</feature>
<feature type="region of interest" description="Disordered" evidence="16">
    <location>
        <begin position="920"/>
        <end position="943"/>
    </location>
</feature>
<feature type="binding site" evidence="15">
    <location>
        <position position="235"/>
    </location>
    <ligand>
        <name>substrate</name>
    </ligand>
</feature>
<feature type="binding site" evidence="15">
    <location>
        <position position="405"/>
    </location>
    <ligand>
        <name>substrate</name>
    </ligand>
</feature>
<dbReference type="GO" id="GO:0004588">
    <property type="term" value="F:orotate phosphoribosyltransferase activity"/>
    <property type="evidence" value="ECO:0007669"/>
    <property type="project" value="UniProtKB-EC"/>
</dbReference>
<comment type="caution">
    <text evidence="18">The sequence shown here is derived from an EMBL/GenBank/DDBJ whole genome shotgun (WGS) entry which is preliminary data.</text>
</comment>
<dbReference type="HAMAP" id="MF_01208">
    <property type="entry name" value="PyrE"/>
    <property type="match status" value="1"/>
</dbReference>
<sequence>MGFDKKLENLADLISSLLYEFSVKSSSCDHLCGVPYTALPIATLLSVQAKKPMLMRRKEAKAYGTKKLIEGHFKAGQTVLIVEDVVTSGGSVLETVNDIRKEGLVAEEAVVIVDRQQGGVKNLEANNVHVKSLFTISSLLEIFVKHGKVTKETAAKVKEYLKNNQAVKEPTDAPVDRTKLTYEKREKLANNPIAKKLFNIMATKKSNLCLSVDLTSTAKILDLLTKVGEHICLVKTHVDIIEDFSESFVTQLKQLADQFGFLILEDRKFADIGNTVSLQYSKGLYKIGDWADCVTVHSLPGEGVLKAISASVNGVSKGVFLLAEMSSEGNLITPDYIEQTVKVAAKYPELMTGFVCQNKKTFSDPGLIQLTPGVQLQSSGDGLGQVYNTPEKIILENGADIAVVGRGIVAAKNPEAQVVIYRDALWKAYAERVINKRVSKVLPLPRYKLNEGNAEPPLTFSQLLQYVSQNNQRNLWKDSYRKYCQNNETSKDSAIVNLMEHDQLVSECILRLYGCNIIRIKCDGTGKLVEYKEIIPNKYVSKCYETHSNLLAAMFTLETDTNYFIVYQGHYENTLLDCLNFSPNLIDKNYSRGLFLIYQLLNVSKAMSDRGLSLGTLTLQHIYMSENLWLQILPPIYNNVHPLDASLIYEQTRSKQGTPAVAAQSIPPRRPDEWCGRAEAVELEKLCMLWVRGRISNLDYLLHLNMLAGRSSSDPQAHFIVPWVTDFSSRCGRNWRDLTKSKYRLTKGDRQLDLTYDVAGCPDQIPHHVSDALSDITCYVYLARRTPKEILCKHVRNKWVPAEYPASIQRMQQWTPDECVPEFYTDPLVFKSIHEDLPDLGIPSWASCVEDFITKHREALESAHVSETLHHWIDLNFGYKLSGIPSIKAKNVCLSLVDGHSCVSRGATVQLLTGMHPARAARPQLPAPPRLHWTASSEYSESS</sequence>
<evidence type="ECO:0000256" key="3">
    <source>
        <dbReference type="ARBA" id="ARBA00006221"/>
    </source>
</evidence>
<dbReference type="GO" id="GO:0035014">
    <property type="term" value="F:phosphatidylinositol 3-kinase regulator activity"/>
    <property type="evidence" value="ECO:0007669"/>
    <property type="project" value="TreeGrafter"/>
</dbReference>
<gene>
    <name evidence="18" type="ORF">PLXY2_LOCUS1369</name>
</gene>
<dbReference type="PANTHER" id="PTHR44662:SF1">
    <property type="entry name" value="WD REPEAT-CONTAINING PROTEIN 81"/>
    <property type="match status" value="1"/>
</dbReference>
<feature type="binding site" evidence="15">
    <location>
        <position position="213"/>
    </location>
    <ligand>
        <name>substrate</name>
    </ligand>
</feature>
<dbReference type="CDD" id="cd04725">
    <property type="entry name" value="OMP_decarboxylase_like"/>
    <property type="match status" value="1"/>
</dbReference>
<comment type="pathway">
    <text evidence="2">Pyrimidine metabolism; UMP biosynthesis via de novo pathway; UMP from orotate: step 1/2.</text>
</comment>
<feature type="binding site" evidence="15">
    <location>
        <position position="326"/>
    </location>
    <ligand>
        <name>substrate</name>
    </ligand>
</feature>
<feature type="active site" description="For OMPdecase activity" evidence="14">
    <location>
        <position position="266"/>
    </location>
</feature>
<dbReference type="EMBL" id="CAJHNJ030000003">
    <property type="protein sequence ID" value="CAG9093531.1"/>
    <property type="molecule type" value="Genomic_DNA"/>
</dbReference>
<evidence type="ECO:0000256" key="12">
    <source>
        <dbReference type="ARBA" id="ARBA00023239"/>
    </source>
</evidence>
<dbReference type="GO" id="GO:0006207">
    <property type="term" value="P:'de novo' pyrimidine nucleobase biosynthetic process"/>
    <property type="evidence" value="ECO:0007669"/>
    <property type="project" value="InterPro"/>
</dbReference>
<protein>
    <recommendedName>
        <fullName evidence="7">Uridine 5'-monophosphate synthase</fullName>
        <ecNumber evidence="5">2.4.2.10</ecNumber>
        <ecNumber evidence="6">4.1.1.23</ecNumber>
    </recommendedName>
</protein>
<keyword evidence="13" id="KW-0511">Multifunctional enzyme</keyword>
<dbReference type="InterPro" id="IPR036372">
    <property type="entry name" value="BEACH_dom_sf"/>
</dbReference>
<evidence type="ECO:0000256" key="15">
    <source>
        <dbReference type="PIRSR" id="PIRSR614732-2"/>
    </source>
</evidence>
<dbReference type="InterPro" id="IPR052651">
    <property type="entry name" value="WDR81"/>
</dbReference>
<dbReference type="CDD" id="cd06071">
    <property type="entry name" value="Beach"/>
    <property type="match status" value="1"/>
</dbReference>
<dbReference type="GO" id="GO:0044205">
    <property type="term" value="P:'de novo' UMP biosynthetic process"/>
    <property type="evidence" value="ECO:0007669"/>
    <property type="project" value="InterPro"/>
</dbReference>
<comment type="similarity">
    <text evidence="3">In the N-terminal section; belongs to the purine/pyrimidine phosphoribosyltransferase family.</text>
</comment>
<feature type="active site" description="For OMPdecase activity" evidence="14">
    <location>
        <position position="271"/>
    </location>
</feature>
<dbReference type="EC" id="2.4.2.10" evidence="5"/>
<evidence type="ECO:0000256" key="2">
    <source>
        <dbReference type="ARBA" id="ARBA00004889"/>
    </source>
</evidence>
<evidence type="ECO:0000313" key="18">
    <source>
        <dbReference type="EMBL" id="CAG9093531.1"/>
    </source>
</evidence>
<evidence type="ECO:0000313" key="19">
    <source>
        <dbReference type="Proteomes" id="UP000653454"/>
    </source>
</evidence>
<dbReference type="InterPro" id="IPR029057">
    <property type="entry name" value="PRTase-like"/>
</dbReference>